<dbReference type="Pfam" id="PF12680">
    <property type="entry name" value="SnoaL_2"/>
    <property type="match status" value="1"/>
</dbReference>
<dbReference type="EMBL" id="MIHA01000004">
    <property type="protein sequence ID" value="ODQ91154.1"/>
    <property type="molecule type" value="Genomic_DNA"/>
</dbReference>
<name>A0A1E3RMS1_MYCFV</name>
<sequence>MSEQENKQLVQRGYEAFAAGDIETVMGLFADDVEWVQPGDSVVSGTFHGKTELMEYMGRIAQKSPTIRVLEMIAEGDTVVALTEISVDGHTSRDADVYTIRDGKTATVRIHGDTALMEQVYGKKELAAG</sequence>
<proteinExistence type="predicted"/>
<dbReference type="PANTHER" id="PTHR41252:SF1">
    <property type="entry name" value="BLR2505 PROTEIN"/>
    <property type="match status" value="1"/>
</dbReference>
<dbReference type="InterPro" id="IPR032710">
    <property type="entry name" value="NTF2-like_dom_sf"/>
</dbReference>
<evidence type="ECO:0000313" key="2">
    <source>
        <dbReference type="EMBL" id="ODQ91154.1"/>
    </source>
</evidence>
<organism evidence="2 3">
    <name type="scientific">Mycolicibacterium flavescens</name>
    <name type="common">Mycobacterium flavescens</name>
    <dbReference type="NCBI Taxonomy" id="1776"/>
    <lineage>
        <taxon>Bacteria</taxon>
        <taxon>Bacillati</taxon>
        <taxon>Actinomycetota</taxon>
        <taxon>Actinomycetes</taxon>
        <taxon>Mycobacteriales</taxon>
        <taxon>Mycobacteriaceae</taxon>
        <taxon>Mycolicibacterium</taxon>
    </lineage>
</organism>
<dbReference type="InterPro" id="IPR037401">
    <property type="entry name" value="SnoaL-like"/>
</dbReference>
<dbReference type="STRING" id="1776.BHQ18_07100"/>
<dbReference type="Proteomes" id="UP000094053">
    <property type="component" value="Unassembled WGS sequence"/>
</dbReference>
<accession>A0A1E3RMS1</accession>
<keyword evidence="3" id="KW-1185">Reference proteome</keyword>
<reference evidence="3" key="1">
    <citation type="submission" date="2016-09" db="EMBL/GenBank/DDBJ databases">
        <authorList>
            <person name="Greninger A.L."/>
            <person name="Jerome K.R."/>
            <person name="Mcnair B."/>
            <person name="Wallis C."/>
            <person name="Fang F."/>
        </authorList>
    </citation>
    <scope>NUCLEOTIDE SEQUENCE [LARGE SCALE GENOMIC DNA]</scope>
    <source>
        <strain evidence="3">M6</strain>
    </source>
</reference>
<dbReference type="OrthoDB" id="5176305at2"/>
<evidence type="ECO:0000259" key="1">
    <source>
        <dbReference type="Pfam" id="PF12680"/>
    </source>
</evidence>
<dbReference type="RefSeq" id="WP_069412888.1">
    <property type="nucleotide sequence ID" value="NZ_JACKUL010000024.1"/>
</dbReference>
<gene>
    <name evidence="2" type="ORF">BHQ18_07100</name>
</gene>
<feature type="domain" description="SnoaL-like" evidence="1">
    <location>
        <begin position="10"/>
        <end position="106"/>
    </location>
</feature>
<comment type="caution">
    <text evidence="2">The sequence shown here is derived from an EMBL/GenBank/DDBJ whole genome shotgun (WGS) entry which is preliminary data.</text>
</comment>
<evidence type="ECO:0000313" key="3">
    <source>
        <dbReference type="Proteomes" id="UP000094053"/>
    </source>
</evidence>
<dbReference type="Gene3D" id="3.10.450.50">
    <property type="match status" value="1"/>
</dbReference>
<dbReference type="AlphaFoldDB" id="A0A1E3RMS1"/>
<protein>
    <submittedName>
        <fullName evidence="2">DUF4440 domain-containing protein</fullName>
    </submittedName>
</protein>
<dbReference type="SUPFAM" id="SSF54427">
    <property type="entry name" value="NTF2-like"/>
    <property type="match status" value="1"/>
</dbReference>
<dbReference type="PANTHER" id="PTHR41252">
    <property type="entry name" value="BLR2505 PROTEIN"/>
    <property type="match status" value="1"/>
</dbReference>
<dbReference type="CDD" id="cd00531">
    <property type="entry name" value="NTF2_like"/>
    <property type="match status" value="1"/>
</dbReference>